<keyword evidence="1" id="KW-1133">Transmembrane helix</keyword>
<gene>
    <name evidence="2" type="ORF">M422DRAFT_36989</name>
</gene>
<dbReference type="EMBL" id="KN837285">
    <property type="protein sequence ID" value="KIJ29341.1"/>
    <property type="molecule type" value="Genomic_DNA"/>
</dbReference>
<organism evidence="2 3">
    <name type="scientific">Sphaerobolus stellatus (strain SS14)</name>
    <dbReference type="NCBI Taxonomy" id="990650"/>
    <lineage>
        <taxon>Eukaryota</taxon>
        <taxon>Fungi</taxon>
        <taxon>Dikarya</taxon>
        <taxon>Basidiomycota</taxon>
        <taxon>Agaricomycotina</taxon>
        <taxon>Agaricomycetes</taxon>
        <taxon>Phallomycetidae</taxon>
        <taxon>Geastrales</taxon>
        <taxon>Sphaerobolaceae</taxon>
        <taxon>Sphaerobolus</taxon>
    </lineage>
</organism>
<dbReference type="AlphaFoldDB" id="A0A0C9UVK1"/>
<name>A0A0C9UVK1_SPHS4</name>
<dbReference type="OrthoDB" id="440553at2759"/>
<protein>
    <submittedName>
        <fullName evidence="2">Uncharacterized protein</fullName>
    </submittedName>
</protein>
<sequence length="126" mass="14918">MVDSFVNGHFLHWDFRRIKKNEEQKCKEAGNKNVDDKALELDQERTDFPYEYAHLRTIPLLVGIFITVVVGYRWAIQVSINLAVPLILQFIHTLSLGRTWLFHSLNYSFFSWHDDEQYYEYCTGGV</sequence>
<reference evidence="2 3" key="1">
    <citation type="submission" date="2014-06" db="EMBL/GenBank/DDBJ databases">
        <title>Evolutionary Origins and Diversification of the Mycorrhizal Mutualists.</title>
        <authorList>
            <consortium name="DOE Joint Genome Institute"/>
            <consortium name="Mycorrhizal Genomics Consortium"/>
            <person name="Kohler A."/>
            <person name="Kuo A."/>
            <person name="Nagy L.G."/>
            <person name="Floudas D."/>
            <person name="Copeland A."/>
            <person name="Barry K.W."/>
            <person name="Cichocki N."/>
            <person name="Veneault-Fourrey C."/>
            <person name="LaButti K."/>
            <person name="Lindquist E.A."/>
            <person name="Lipzen A."/>
            <person name="Lundell T."/>
            <person name="Morin E."/>
            <person name="Murat C."/>
            <person name="Riley R."/>
            <person name="Ohm R."/>
            <person name="Sun H."/>
            <person name="Tunlid A."/>
            <person name="Henrissat B."/>
            <person name="Grigoriev I.V."/>
            <person name="Hibbett D.S."/>
            <person name="Martin F."/>
        </authorList>
    </citation>
    <scope>NUCLEOTIDE SEQUENCE [LARGE SCALE GENOMIC DNA]</scope>
    <source>
        <strain evidence="2 3">SS14</strain>
    </source>
</reference>
<dbReference type="HOGENOM" id="CLU_1982981_0_0_1"/>
<keyword evidence="1" id="KW-0812">Transmembrane</keyword>
<dbReference type="Proteomes" id="UP000054279">
    <property type="component" value="Unassembled WGS sequence"/>
</dbReference>
<evidence type="ECO:0000313" key="2">
    <source>
        <dbReference type="EMBL" id="KIJ29341.1"/>
    </source>
</evidence>
<keyword evidence="1" id="KW-0472">Membrane</keyword>
<feature type="transmembrane region" description="Helical" evidence="1">
    <location>
        <begin position="58"/>
        <end position="76"/>
    </location>
</feature>
<proteinExistence type="predicted"/>
<feature type="transmembrane region" description="Helical" evidence="1">
    <location>
        <begin position="82"/>
        <end position="101"/>
    </location>
</feature>
<evidence type="ECO:0000313" key="3">
    <source>
        <dbReference type="Proteomes" id="UP000054279"/>
    </source>
</evidence>
<accession>A0A0C9UVK1</accession>
<keyword evidence="3" id="KW-1185">Reference proteome</keyword>
<evidence type="ECO:0000256" key="1">
    <source>
        <dbReference type="SAM" id="Phobius"/>
    </source>
</evidence>